<dbReference type="GO" id="GO:0005524">
    <property type="term" value="F:ATP binding"/>
    <property type="evidence" value="ECO:0007669"/>
    <property type="project" value="InterPro"/>
</dbReference>
<dbReference type="GO" id="GO:0005886">
    <property type="term" value="C:plasma membrane"/>
    <property type="evidence" value="ECO:0007669"/>
    <property type="project" value="TreeGrafter"/>
</dbReference>
<dbReference type="OrthoDB" id="66620at2759"/>
<dbReference type="AlphaFoldDB" id="A0A9C6XA13"/>
<dbReference type="InterPro" id="IPR017871">
    <property type="entry name" value="ABC_transporter-like_CS"/>
</dbReference>
<dbReference type="InterPro" id="IPR043926">
    <property type="entry name" value="ABCG_dom"/>
</dbReference>
<dbReference type="PANTHER" id="PTHR48041:SF32">
    <property type="entry name" value="PROTEIN WHITE-LIKE PROTEIN"/>
    <property type="match status" value="1"/>
</dbReference>
<evidence type="ECO:0000313" key="8">
    <source>
        <dbReference type="Proteomes" id="UP000504606"/>
    </source>
</evidence>
<keyword evidence="3" id="KW-0813">Transport</keyword>
<evidence type="ECO:0000256" key="4">
    <source>
        <dbReference type="ARBA" id="ARBA00022692"/>
    </source>
</evidence>
<sequence length="258" mass="27971">MSGGSAPSRRRRPAVAAAPRCCRECSPKKSTFSNSLFFLSVFCRVSGVSGTVGGMNASARSTSGFRKESCYIMQDDMLNPLFTVHEIMTMASEFKLGSSLSTKAKQLVIEDILETLGLSATRDTRCCRLSGGQRKRLSIALELIDNPPVMFLDEPTTGLDSSASLQVVSTLKALARGGRTIVCTIHQPSATVFELFDFVHVIAKGRTAYQGSALNVVPFLQTAGMPCPKYHNPADFRKYRATCVLSCDSLARHLRTAS</sequence>
<dbReference type="SUPFAM" id="SSF52540">
    <property type="entry name" value="P-loop containing nucleoside triphosphate hydrolases"/>
    <property type="match status" value="1"/>
</dbReference>
<dbReference type="RefSeq" id="XP_052131830.1">
    <property type="nucleotide sequence ID" value="XM_052275870.1"/>
</dbReference>
<feature type="domain" description="ABC transporter" evidence="7">
    <location>
        <begin position="10"/>
        <end position="229"/>
    </location>
</feature>
<dbReference type="GO" id="GO:0140359">
    <property type="term" value="F:ABC-type transporter activity"/>
    <property type="evidence" value="ECO:0007669"/>
    <property type="project" value="InterPro"/>
</dbReference>
<dbReference type="Pfam" id="PF19055">
    <property type="entry name" value="ABC2_membrane_7"/>
    <property type="match status" value="1"/>
</dbReference>
<dbReference type="PROSITE" id="PS50893">
    <property type="entry name" value="ABC_TRANSPORTER_2"/>
    <property type="match status" value="1"/>
</dbReference>
<keyword evidence="8" id="KW-1185">Reference proteome</keyword>
<dbReference type="Proteomes" id="UP000504606">
    <property type="component" value="Unplaced"/>
</dbReference>
<comment type="similarity">
    <text evidence="2">Belongs to the ABC transporter superfamily. ABCG family. Eye pigment precursor importer (TC 3.A.1.204) subfamily.</text>
</comment>
<reference evidence="9" key="1">
    <citation type="submission" date="2025-08" db="UniProtKB">
        <authorList>
            <consortium name="RefSeq"/>
        </authorList>
    </citation>
    <scope>IDENTIFICATION</scope>
    <source>
        <tissue evidence="9">Whole organism</tissue>
    </source>
</reference>
<evidence type="ECO:0000256" key="3">
    <source>
        <dbReference type="ARBA" id="ARBA00022448"/>
    </source>
</evidence>
<dbReference type="Pfam" id="PF00005">
    <property type="entry name" value="ABC_tran"/>
    <property type="match status" value="1"/>
</dbReference>
<dbReference type="GeneID" id="127751794"/>
<protein>
    <submittedName>
        <fullName evidence="9">ATP-binding cassette sub-family G member 4-like</fullName>
    </submittedName>
</protein>
<dbReference type="GO" id="GO:0016887">
    <property type="term" value="F:ATP hydrolysis activity"/>
    <property type="evidence" value="ECO:0007669"/>
    <property type="project" value="InterPro"/>
</dbReference>
<evidence type="ECO:0000256" key="5">
    <source>
        <dbReference type="ARBA" id="ARBA00022989"/>
    </source>
</evidence>
<accession>A0A9C6XA13</accession>
<keyword evidence="5" id="KW-1133">Transmembrane helix</keyword>
<organism evidence="8 9">
    <name type="scientific">Frankliniella occidentalis</name>
    <name type="common">Western flower thrips</name>
    <name type="synonym">Euthrips occidentalis</name>
    <dbReference type="NCBI Taxonomy" id="133901"/>
    <lineage>
        <taxon>Eukaryota</taxon>
        <taxon>Metazoa</taxon>
        <taxon>Ecdysozoa</taxon>
        <taxon>Arthropoda</taxon>
        <taxon>Hexapoda</taxon>
        <taxon>Insecta</taxon>
        <taxon>Pterygota</taxon>
        <taxon>Neoptera</taxon>
        <taxon>Paraneoptera</taxon>
        <taxon>Thysanoptera</taxon>
        <taxon>Terebrantia</taxon>
        <taxon>Thripoidea</taxon>
        <taxon>Thripidae</taxon>
        <taxon>Frankliniella</taxon>
    </lineage>
</organism>
<evidence type="ECO:0000256" key="6">
    <source>
        <dbReference type="ARBA" id="ARBA00023136"/>
    </source>
</evidence>
<dbReference type="PANTHER" id="PTHR48041">
    <property type="entry name" value="ABC TRANSPORTER G FAMILY MEMBER 28"/>
    <property type="match status" value="1"/>
</dbReference>
<name>A0A9C6XA13_FRAOC</name>
<dbReference type="InterPro" id="IPR027417">
    <property type="entry name" value="P-loop_NTPase"/>
</dbReference>
<evidence type="ECO:0000256" key="2">
    <source>
        <dbReference type="ARBA" id="ARBA00005814"/>
    </source>
</evidence>
<evidence type="ECO:0000259" key="7">
    <source>
        <dbReference type="PROSITE" id="PS50893"/>
    </source>
</evidence>
<proteinExistence type="inferred from homology"/>
<dbReference type="FunFam" id="3.40.50.300:FF:001077">
    <property type="entry name" value="Uncharacterized protein, isoform A"/>
    <property type="match status" value="1"/>
</dbReference>
<comment type="subcellular location">
    <subcellularLocation>
        <location evidence="1">Membrane</location>
        <topology evidence="1">Multi-pass membrane protein</topology>
    </subcellularLocation>
</comment>
<gene>
    <name evidence="9" type="primary">LOC127751794</name>
</gene>
<evidence type="ECO:0000313" key="9">
    <source>
        <dbReference type="RefSeq" id="XP_052131830.1"/>
    </source>
</evidence>
<keyword evidence="4" id="KW-0812">Transmembrane</keyword>
<dbReference type="InterPro" id="IPR050352">
    <property type="entry name" value="ABCG_transporters"/>
</dbReference>
<dbReference type="Gene3D" id="3.40.50.300">
    <property type="entry name" value="P-loop containing nucleotide triphosphate hydrolases"/>
    <property type="match status" value="1"/>
</dbReference>
<dbReference type="PROSITE" id="PS00211">
    <property type="entry name" value="ABC_TRANSPORTER_1"/>
    <property type="match status" value="1"/>
</dbReference>
<evidence type="ECO:0000256" key="1">
    <source>
        <dbReference type="ARBA" id="ARBA00004141"/>
    </source>
</evidence>
<dbReference type="KEGG" id="foc:127751794"/>
<keyword evidence="6" id="KW-0472">Membrane</keyword>
<dbReference type="InterPro" id="IPR003439">
    <property type="entry name" value="ABC_transporter-like_ATP-bd"/>
</dbReference>